<accession>A0A1I4HRL4</accession>
<reference evidence="3" key="1">
    <citation type="submission" date="2016-10" db="EMBL/GenBank/DDBJ databases">
        <authorList>
            <person name="Varghese N."/>
            <person name="Submissions S."/>
        </authorList>
    </citation>
    <scope>NUCLEOTIDE SEQUENCE [LARGE SCALE GENOMIC DNA]</scope>
    <source>
        <strain evidence="3">DSM 28453</strain>
    </source>
</reference>
<gene>
    <name evidence="2" type="ORF">SAMN04488036_1191</name>
</gene>
<organism evidence="2 3">
    <name type="scientific">Shimia haliotis</name>
    <dbReference type="NCBI Taxonomy" id="1280847"/>
    <lineage>
        <taxon>Bacteria</taxon>
        <taxon>Pseudomonadati</taxon>
        <taxon>Pseudomonadota</taxon>
        <taxon>Alphaproteobacteria</taxon>
        <taxon>Rhodobacterales</taxon>
        <taxon>Roseobacteraceae</taxon>
    </lineage>
</organism>
<keyword evidence="3" id="KW-1185">Reference proteome</keyword>
<evidence type="ECO:0000256" key="1">
    <source>
        <dbReference type="SAM" id="Coils"/>
    </source>
</evidence>
<evidence type="ECO:0000313" key="3">
    <source>
        <dbReference type="Proteomes" id="UP000198851"/>
    </source>
</evidence>
<dbReference type="Proteomes" id="UP000198851">
    <property type="component" value="Unassembled WGS sequence"/>
</dbReference>
<feature type="non-terminal residue" evidence="2">
    <location>
        <position position="1"/>
    </location>
</feature>
<dbReference type="RefSeq" id="WP_212611572.1">
    <property type="nucleotide sequence ID" value="NZ_FOSZ01000019.1"/>
</dbReference>
<proteinExistence type="predicted"/>
<keyword evidence="1" id="KW-0175">Coiled coil</keyword>
<name>A0A1I4HRL4_9RHOB</name>
<dbReference type="EMBL" id="FOSZ01000019">
    <property type="protein sequence ID" value="SFL44447.1"/>
    <property type="molecule type" value="Genomic_DNA"/>
</dbReference>
<protein>
    <submittedName>
        <fullName evidence="2">Uncharacterized protein</fullName>
    </submittedName>
</protein>
<evidence type="ECO:0000313" key="2">
    <source>
        <dbReference type="EMBL" id="SFL44447.1"/>
    </source>
</evidence>
<feature type="coiled-coil region" evidence="1">
    <location>
        <begin position="15"/>
        <end position="42"/>
    </location>
</feature>
<dbReference type="AlphaFoldDB" id="A0A1I4HRL4"/>
<sequence>TGGLEAEVKFLKQLLEDRDGTIADLKDQRDKWQEQAKTLLISNQNAPTQATETRRSGLLGFLRGNG</sequence>